<reference evidence="1" key="1">
    <citation type="journal article" date="2020" name="Stud. Mycol.">
        <title>101 Dothideomycetes genomes: a test case for predicting lifestyles and emergence of pathogens.</title>
        <authorList>
            <person name="Haridas S."/>
            <person name="Albert R."/>
            <person name="Binder M."/>
            <person name="Bloem J."/>
            <person name="Labutti K."/>
            <person name="Salamov A."/>
            <person name="Andreopoulos B."/>
            <person name="Baker S."/>
            <person name="Barry K."/>
            <person name="Bills G."/>
            <person name="Bluhm B."/>
            <person name="Cannon C."/>
            <person name="Castanera R."/>
            <person name="Culley D."/>
            <person name="Daum C."/>
            <person name="Ezra D."/>
            <person name="Gonzalez J."/>
            <person name="Henrissat B."/>
            <person name="Kuo A."/>
            <person name="Liang C."/>
            <person name="Lipzen A."/>
            <person name="Lutzoni F."/>
            <person name="Magnuson J."/>
            <person name="Mondo S."/>
            <person name="Nolan M."/>
            <person name="Ohm R."/>
            <person name="Pangilinan J."/>
            <person name="Park H.-J."/>
            <person name="Ramirez L."/>
            <person name="Alfaro M."/>
            <person name="Sun H."/>
            <person name="Tritt A."/>
            <person name="Yoshinaga Y."/>
            <person name="Zwiers L.-H."/>
            <person name="Turgeon B."/>
            <person name="Goodwin S."/>
            <person name="Spatafora J."/>
            <person name="Crous P."/>
            <person name="Grigoriev I."/>
        </authorList>
    </citation>
    <scope>NUCLEOTIDE SEQUENCE</scope>
    <source>
        <strain evidence="1">CBS 110217</strain>
    </source>
</reference>
<accession>A0A9P4GXY1</accession>
<proteinExistence type="predicted"/>
<dbReference type="OrthoDB" id="5421599at2759"/>
<dbReference type="AlphaFoldDB" id="A0A9P4GXY1"/>
<gene>
    <name evidence="1" type="ORF">EK21DRAFT_81505</name>
</gene>
<dbReference type="Proteomes" id="UP000799777">
    <property type="component" value="Unassembled WGS sequence"/>
</dbReference>
<name>A0A9P4GXY1_9PLEO</name>
<evidence type="ECO:0000313" key="1">
    <source>
        <dbReference type="EMBL" id="KAF2023166.1"/>
    </source>
</evidence>
<sequence>DMCSLSRPGVLRSEIDNGTIASSLSPELQHACRYWVDHLKHSGQDIVDGDTTHLFLQKHLLHWLEAMSLIGVRTLD</sequence>
<evidence type="ECO:0000313" key="2">
    <source>
        <dbReference type="Proteomes" id="UP000799777"/>
    </source>
</evidence>
<feature type="non-terminal residue" evidence="1">
    <location>
        <position position="1"/>
    </location>
</feature>
<comment type="caution">
    <text evidence="1">The sequence shown here is derived from an EMBL/GenBank/DDBJ whole genome shotgun (WGS) entry which is preliminary data.</text>
</comment>
<dbReference type="EMBL" id="ML978373">
    <property type="protein sequence ID" value="KAF2023166.1"/>
    <property type="molecule type" value="Genomic_DNA"/>
</dbReference>
<organism evidence="1 2">
    <name type="scientific">Setomelanomma holmii</name>
    <dbReference type="NCBI Taxonomy" id="210430"/>
    <lineage>
        <taxon>Eukaryota</taxon>
        <taxon>Fungi</taxon>
        <taxon>Dikarya</taxon>
        <taxon>Ascomycota</taxon>
        <taxon>Pezizomycotina</taxon>
        <taxon>Dothideomycetes</taxon>
        <taxon>Pleosporomycetidae</taxon>
        <taxon>Pleosporales</taxon>
        <taxon>Pleosporineae</taxon>
        <taxon>Phaeosphaeriaceae</taxon>
        <taxon>Setomelanomma</taxon>
    </lineage>
</organism>
<keyword evidence="2" id="KW-1185">Reference proteome</keyword>
<protein>
    <submittedName>
        <fullName evidence="1">Uncharacterized protein</fullName>
    </submittedName>
</protein>